<dbReference type="Pfam" id="PF00528">
    <property type="entry name" value="BPD_transp_1"/>
    <property type="match status" value="1"/>
</dbReference>
<evidence type="ECO:0000256" key="5">
    <source>
        <dbReference type="ARBA" id="ARBA00022989"/>
    </source>
</evidence>
<dbReference type="Proteomes" id="UP000824249">
    <property type="component" value="Unassembled WGS sequence"/>
</dbReference>
<keyword evidence="2 7" id="KW-0813">Transport</keyword>
<evidence type="ECO:0000313" key="9">
    <source>
        <dbReference type="EMBL" id="HIX47192.1"/>
    </source>
</evidence>
<proteinExistence type="inferred from homology"/>
<dbReference type="Gene3D" id="1.10.3720.10">
    <property type="entry name" value="MetI-like"/>
    <property type="match status" value="1"/>
</dbReference>
<dbReference type="GO" id="GO:0005886">
    <property type="term" value="C:plasma membrane"/>
    <property type="evidence" value="ECO:0007669"/>
    <property type="project" value="UniProtKB-SubCell"/>
</dbReference>
<reference evidence="9" key="2">
    <citation type="submission" date="2021-04" db="EMBL/GenBank/DDBJ databases">
        <authorList>
            <person name="Gilroy R."/>
        </authorList>
    </citation>
    <scope>NUCLEOTIDE SEQUENCE</scope>
    <source>
        <strain evidence="9">26628</strain>
    </source>
</reference>
<accession>A0A9D1VVU7</accession>
<feature type="transmembrane region" description="Helical" evidence="7">
    <location>
        <begin position="25"/>
        <end position="51"/>
    </location>
</feature>
<feature type="transmembrane region" description="Helical" evidence="7">
    <location>
        <begin position="144"/>
        <end position="166"/>
    </location>
</feature>
<comment type="caution">
    <text evidence="9">The sequence shown here is derived from an EMBL/GenBank/DDBJ whole genome shotgun (WGS) entry which is preliminary data.</text>
</comment>
<evidence type="ECO:0000256" key="1">
    <source>
        <dbReference type="ARBA" id="ARBA00004651"/>
    </source>
</evidence>
<dbReference type="PANTHER" id="PTHR30151:SF19">
    <property type="entry name" value="ABC TRANSPORTER PERMEASE"/>
    <property type="match status" value="1"/>
</dbReference>
<dbReference type="PROSITE" id="PS50928">
    <property type="entry name" value="ABC_TM1"/>
    <property type="match status" value="1"/>
</dbReference>
<feature type="transmembrane region" description="Helical" evidence="7">
    <location>
        <begin position="118"/>
        <end position="138"/>
    </location>
</feature>
<keyword evidence="6 7" id="KW-0472">Membrane</keyword>
<gene>
    <name evidence="9" type="ORF">H9737_05850</name>
</gene>
<comment type="similarity">
    <text evidence="7">Belongs to the binding-protein-dependent transport system permease family.</text>
</comment>
<organism evidence="9 10">
    <name type="scientific">Candidatus Borkfalkia faecigallinarum</name>
    <dbReference type="NCBI Taxonomy" id="2838509"/>
    <lineage>
        <taxon>Bacteria</taxon>
        <taxon>Bacillati</taxon>
        <taxon>Bacillota</taxon>
        <taxon>Clostridia</taxon>
        <taxon>Christensenellales</taxon>
        <taxon>Christensenellaceae</taxon>
        <taxon>Candidatus Borkfalkia</taxon>
    </lineage>
</organism>
<dbReference type="InterPro" id="IPR000515">
    <property type="entry name" value="MetI-like"/>
</dbReference>
<dbReference type="CDD" id="cd06261">
    <property type="entry name" value="TM_PBP2"/>
    <property type="match status" value="1"/>
</dbReference>
<feature type="domain" description="ABC transmembrane type-1" evidence="8">
    <location>
        <begin position="79"/>
        <end position="259"/>
    </location>
</feature>
<evidence type="ECO:0000256" key="4">
    <source>
        <dbReference type="ARBA" id="ARBA00022692"/>
    </source>
</evidence>
<evidence type="ECO:0000256" key="6">
    <source>
        <dbReference type="ARBA" id="ARBA00023136"/>
    </source>
</evidence>
<dbReference type="EMBL" id="DXFD01000087">
    <property type="protein sequence ID" value="HIX47192.1"/>
    <property type="molecule type" value="Genomic_DNA"/>
</dbReference>
<evidence type="ECO:0000313" key="10">
    <source>
        <dbReference type="Proteomes" id="UP000824249"/>
    </source>
</evidence>
<keyword evidence="3" id="KW-1003">Cell membrane</keyword>
<feature type="transmembrane region" description="Helical" evidence="7">
    <location>
        <begin position="198"/>
        <end position="220"/>
    </location>
</feature>
<evidence type="ECO:0000256" key="2">
    <source>
        <dbReference type="ARBA" id="ARBA00022448"/>
    </source>
</evidence>
<name>A0A9D1VVU7_9FIRM</name>
<comment type="subcellular location">
    <subcellularLocation>
        <location evidence="1 7">Cell membrane</location>
        <topology evidence="1 7">Multi-pass membrane protein</topology>
    </subcellularLocation>
</comment>
<dbReference type="PANTHER" id="PTHR30151">
    <property type="entry name" value="ALKANE SULFONATE ABC TRANSPORTER-RELATED, MEMBRANE SUBUNIT"/>
    <property type="match status" value="1"/>
</dbReference>
<feature type="transmembrane region" description="Helical" evidence="7">
    <location>
        <begin position="240"/>
        <end position="262"/>
    </location>
</feature>
<dbReference type="GO" id="GO:0055085">
    <property type="term" value="P:transmembrane transport"/>
    <property type="evidence" value="ECO:0007669"/>
    <property type="project" value="InterPro"/>
</dbReference>
<protein>
    <submittedName>
        <fullName evidence="9">ABC transporter permease</fullName>
    </submittedName>
</protein>
<evidence type="ECO:0000259" key="8">
    <source>
        <dbReference type="PROSITE" id="PS50928"/>
    </source>
</evidence>
<sequence length="269" mass="29202">MKREQKPAPSAEHQKYLRRLRREDGLVGVSRIGLLLALLGIWELVAAMQWVDPFIISSPSRIARTIAELAADGSLFYHIGTTLWETLAGFAIAVTLGTAIALLLWWSERARRILEPYIVVLNSLPKIALGPVLIVWFGTGAASIVFMTVLVGIIVATLNMLGGFLATDKNKILLLRSMGASKRQILTKLVLPSALPDFIGMLKVCVGMAWIGSIMGEYIVSKAGLGYLIVYGGQVFRLDLVMAATVILCALAAAMYAPVALAERILVKK</sequence>
<keyword evidence="4 7" id="KW-0812">Transmembrane</keyword>
<dbReference type="AlphaFoldDB" id="A0A9D1VVU7"/>
<evidence type="ECO:0000256" key="3">
    <source>
        <dbReference type="ARBA" id="ARBA00022475"/>
    </source>
</evidence>
<reference evidence="9" key="1">
    <citation type="journal article" date="2021" name="PeerJ">
        <title>Extensive microbial diversity within the chicken gut microbiome revealed by metagenomics and culture.</title>
        <authorList>
            <person name="Gilroy R."/>
            <person name="Ravi A."/>
            <person name="Getino M."/>
            <person name="Pursley I."/>
            <person name="Horton D.L."/>
            <person name="Alikhan N.F."/>
            <person name="Baker D."/>
            <person name="Gharbi K."/>
            <person name="Hall N."/>
            <person name="Watson M."/>
            <person name="Adriaenssens E.M."/>
            <person name="Foster-Nyarko E."/>
            <person name="Jarju S."/>
            <person name="Secka A."/>
            <person name="Antonio M."/>
            <person name="Oren A."/>
            <person name="Chaudhuri R.R."/>
            <person name="La Ragione R."/>
            <person name="Hildebrand F."/>
            <person name="Pallen M.J."/>
        </authorList>
    </citation>
    <scope>NUCLEOTIDE SEQUENCE</scope>
    <source>
        <strain evidence="9">26628</strain>
    </source>
</reference>
<dbReference type="InterPro" id="IPR035906">
    <property type="entry name" value="MetI-like_sf"/>
</dbReference>
<dbReference type="SUPFAM" id="SSF161098">
    <property type="entry name" value="MetI-like"/>
    <property type="match status" value="1"/>
</dbReference>
<keyword evidence="5 7" id="KW-1133">Transmembrane helix</keyword>
<feature type="transmembrane region" description="Helical" evidence="7">
    <location>
        <begin position="87"/>
        <end position="106"/>
    </location>
</feature>
<evidence type="ECO:0000256" key="7">
    <source>
        <dbReference type="RuleBase" id="RU363032"/>
    </source>
</evidence>